<dbReference type="InterPro" id="IPR036866">
    <property type="entry name" value="RibonucZ/Hydroxyglut_hydro"/>
</dbReference>
<dbReference type="AlphaFoldDB" id="A0A1B4XFS6"/>
<accession>A0A1B4XFS6</accession>
<dbReference type="FunCoup" id="A0A1B4XFS6">
    <property type="interactions" value="200"/>
</dbReference>
<dbReference type="InterPro" id="IPR001279">
    <property type="entry name" value="Metallo-B-lactamas"/>
</dbReference>
<protein>
    <submittedName>
        <fullName evidence="8">Competence protein ComEC</fullName>
    </submittedName>
</protein>
<feature type="transmembrane region" description="Helical" evidence="6">
    <location>
        <begin position="426"/>
        <end position="446"/>
    </location>
</feature>
<dbReference type="KEGG" id="slim:SCL_1349"/>
<feature type="transmembrane region" description="Helical" evidence="6">
    <location>
        <begin position="39"/>
        <end position="59"/>
    </location>
</feature>
<dbReference type="Pfam" id="PF00753">
    <property type="entry name" value="Lactamase_B"/>
    <property type="match status" value="1"/>
</dbReference>
<keyword evidence="5 6" id="KW-0472">Membrane</keyword>
<evidence type="ECO:0000256" key="3">
    <source>
        <dbReference type="ARBA" id="ARBA00022692"/>
    </source>
</evidence>
<dbReference type="EMBL" id="AP014879">
    <property type="protein sequence ID" value="BAV33660.1"/>
    <property type="molecule type" value="Genomic_DNA"/>
</dbReference>
<dbReference type="PANTHER" id="PTHR30619">
    <property type="entry name" value="DNA INTERNALIZATION/COMPETENCE PROTEIN COMEC/REC2"/>
    <property type="match status" value="1"/>
</dbReference>
<dbReference type="GO" id="GO:0030420">
    <property type="term" value="P:establishment of competence for transformation"/>
    <property type="evidence" value="ECO:0007669"/>
    <property type="project" value="InterPro"/>
</dbReference>
<dbReference type="InterPro" id="IPR052159">
    <property type="entry name" value="Competence_DNA_uptake"/>
</dbReference>
<evidence type="ECO:0000256" key="1">
    <source>
        <dbReference type="ARBA" id="ARBA00004651"/>
    </source>
</evidence>
<evidence type="ECO:0000313" key="8">
    <source>
        <dbReference type="EMBL" id="BAV33660.1"/>
    </source>
</evidence>
<dbReference type="InterPro" id="IPR035681">
    <property type="entry name" value="ComA-like_MBL"/>
</dbReference>
<dbReference type="PANTHER" id="PTHR30619:SF1">
    <property type="entry name" value="RECOMBINATION PROTEIN 2"/>
    <property type="match status" value="1"/>
</dbReference>
<dbReference type="InterPro" id="IPR025405">
    <property type="entry name" value="DUF4131"/>
</dbReference>
<keyword evidence="9" id="KW-1185">Reference proteome</keyword>
<dbReference type="SMART" id="SM00849">
    <property type="entry name" value="Lactamase_B"/>
    <property type="match status" value="1"/>
</dbReference>
<dbReference type="Pfam" id="PF13567">
    <property type="entry name" value="DUF4131"/>
    <property type="match status" value="1"/>
</dbReference>
<feature type="transmembrane region" description="Helical" evidence="6">
    <location>
        <begin position="332"/>
        <end position="353"/>
    </location>
</feature>
<dbReference type="RefSeq" id="WP_172425951.1">
    <property type="nucleotide sequence ID" value="NZ_AP014879.1"/>
</dbReference>
<feature type="domain" description="Metallo-beta-lactamase" evidence="7">
    <location>
        <begin position="514"/>
        <end position="692"/>
    </location>
</feature>
<keyword evidence="3 6" id="KW-0812">Transmembrane</keyword>
<reference evidence="8 9" key="1">
    <citation type="submission" date="2015-05" db="EMBL/GenBank/DDBJ databases">
        <title>Complete genome sequence of a sulfur-oxidizing gammaproteobacterium strain HA5.</title>
        <authorList>
            <person name="Miura A."/>
            <person name="Kojima H."/>
            <person name="Fukui M."/>
        </authorList>
    </citation>
    <scope>NUCLEOTIDE SEQUENCE [LARGE SCALE GENOMIC DNA]</scope>
    <source>
        <strain evidence="8 9">HA5</strain>
    </source>
</reference>
<evidence type="ECO:0000259" key="7">
    <source>
        <dbReference type="SMART" id="SM00849"/>
    </source>
</evidence>
<dbReference type="GO" id="GO:0005886">
    <property type="term" value="C:plasma membrane"/>
    <property type="evidence" value="ECO:0007669"/>
    <property type="project" value="UniProtKB-SubCell"/>
</dbReference>
<dbReference type="InterPro" id="IPR004477">
    <property type="entry name" value="ComEC_N"/>
</dbReference>
<gene>
    <name evidence="8" type="ORF">SCL_1349</name>
</gene>
<dbReference type="NCBIfam" id="TIGR00361">
    <property type="entry name" value="ComEC_Rec2"/>
    <property type="match status" value="1"/>
</dbReference>
<dbReference type="NCBIfam" id="TIGR00360">
    <property type="entry name" value="ComEC_N-term"/>
    <property type="match status" value="1"/>
</dbReference>
<proteinExistence type="predicted"/>
<dbReference type="InParanoid" id="A0A1B4XFS6"/>
<feature type="transmembrane region" description="Helical" evidence="6">
    <location>
        <begin position="295"/>
        <end position="312"/>
    </location>
</feature>
<feature type="transmembrane region" description="Helical" evidence="6">
    <location>
        <begin position="230"/>
        <end position="255"/>
    </location>
</feature>
<dbReference type="Pfam" id="PF03772">
    <property type="entry name" value="Competence"/>
    <property type="match status" value="1"/>
</dbReference>
<evidence type="ECO:0000256" key="6">
    <source>
        <dbReference type="SAM" id="Phobius"/>
    </source>
</evidence>
<evidence type="ECO:0000256" key="4">
    <source>
        <dbReference type="ARBA" id="ARBA00022989"/>
    </source>
</evidence>
<feature type="transmembrane region" description="Helical" evidence="6">
    <location>
        <begin position="267"/>
        <end position="288"/>
    </location>
</feature>
<dbReference type="Proteomes" id="UP000243180">
    <property type="component" value="Chromosome"/>
</dbReference>
<comment type="subcellular location">
    <subcellularLocation>
        <location evidence="1">Cell membrane</location>
        <topology evidence="1">Multi-pass membrane protein</topology>
    </subcellularLocation>
</comment>
<evidence type="ECO:0000313" key="9">
    <source>
        <dbReference type="Proteomes" id="UP000243180"/>
    </source>
</evidence>
<sequence>MAFLGGVLLVQQLAALPSLWWALLLPPLLWLARRRPLWFVPVFFVAGVVWTSLRAGLILQDSLPPELEGRDLLVEGRIDDIPKPTDFGLRFELEVTHASLDGAPARVPRRILLNSRDRDFQPRAGETWRLLVRLKRPHGYQNPGGFDYEAHLFRDRIRARGYVRDATAPQRLGPEPAWHDIDRWRQDLGDRIRARLPDNEYAGIIVALANGDGRGLAEEQWQILRRTGTLHLVAISGLHISLIAGVVFFIARWLWALPGTTVLRLPAPQFGAVCALLAAAFYAALAGFVVPTQRALIMLAVAMAGILLRRRFPPSQLLAVAGLAVLVYDPLSVMAAGFWLSFAAVAVILFFMHGDRVQMPVAWKWGYIQWAIALGMLPLMLAMFGQLSLVAPLANMLAVPVFDLLLVPLTLCGALLLGVAPDAAGWLFGFAAWLLHGLWQALTWLAEPSFSQWTQPAPPAWALACGVAGVLLLLAPRGWPARWTGIVWLLPMFLVRPPLPGTGEVWFTLLDVGQGLSAVVRTREHALLFDAGPRFGDFDTGQAVVEPYLRAAGVRRLDAFIVSHGDMDHVGGAESVLHALPVRMLLSSVPEKLPPAQPCRAGQTWNWDGVEFDILGPDDDAGASRRNDASCVLQVRSRHGNILLPADIEAKAEKKLVQQLGGRLRSEILVAPHHGSKTSSTPAFIEAVAPRHVLFPVGYRNRYRHAHPDVVQRYVERGAALYDSPSAGALEFRLDAAGLNATAYRVRQRRYWYAD</sequence>
<dbReference type="Gene3D" id="3.60.15.10">
    <property type="entry name" value="Ribonuclease Z/Hydroxyacylglutathione hydrolase-like"/>
    <property type="match status" value="1"/>
</dbReference>
<feature type="transmembrane region" description="Helical" evidence="6">
    <location>
        <begin position="365"/>
        <end position="385"/>
    </location>
</feature>
<keyword evidence="2" id="KW-1003">Cell membrane</keyword>
<dbReference type="InterPro" id="IPR004797">
    <property type="entry name" value="Competence_ComEC/Rec2"/>
</dbReference>
<evidence type="ECO:0000256" key="2">
    <source>
        <dbReference type="ARBA" id="ARBA00022475"/>
    </source>
</evidence>
<feature type="transmembrane region" description="Helical" evidence="6">
    <location>
        <begin position="458"/>
        <end position="475"/>
    </location>
</feature>
<name>A0A1B4XFS6_9GAMM</name>
<dbReference type="CDD" id="cd07731">
    <property type="entry name" value="ComA-like_MBL-fold"/>
    <property type="match status" value="1"/>
</dbReference>
<organism evidence="8 9">
    <name type="scientific">Sulfuricaulis limicola</name>
    <dbReference type="NCBI Taxonomy" id="1620215"/>
    <lineage>
        <taxon>Bacteria</taxon>
        <taxon>Pseudomonadati</taxon>
        <taxon>Pseudomonadota</taxon>
        <taxon>Gammaproteobacteria</taxon>
        <taxon>Acidiferrobacterales</taxon>
        <taxon>Acidiferrobacteraceae</taxon>
        <taxon>Sulfuricaulis</taxon>
    </lineage>
</organism>
<dbReference type="SUPFAM" id="SSF56281">
    <property type="entry name" value="Metallo-hydrolase/oxidoreductase"/>
    <property type="match status" value="1"/>
</dbReference>
<keyword evidence="4 6" id="KW-1133">Transmembrane helix</keyword>
<feature type="transmembrane region" description="Helical" evidence="6">
    <location>
        <begin position="397"/>
        <end position="419"/>
    </location>
</feature>
<evidence type="ECO:0000256" key="5">
    <source>
        <dbReference type="ARBA" id="ARBA00023136"/>
    </source>
</evidence>